<dbReference type="RefSeq" id="WP_204815684.1">
    <property type="nucleotide sequence ID" value="NZ_JANHOF010000001.1"/>
</dbReference>
<organism evidence="3 4">
    <name type="scientific">Paenibacillus mendelii</name>
    <dbReference type="NCBI Taxonomy" id="206163"/>
    <lineage>
        <taxon>Bacteria</taxon>
        <taxon>Bacillati</taxon>
        <taxon>Bacillota</taxon>
        <taxon>Bacilli</taxon>
        <taxon>Bacillales</taxon>
        <taxon>Paenibacillaceae</taxon>
        <taxon>Paenibacillus</taxon>
    </lineage>
</organism>
<dbReference type="PRINTS" id="PR00081">
    <property type="entry name" value="GDHRDH"/>
</dbReference>
<gene>
    <name evidence="3" type="ORF">ACFFJ8_24750</name>
</gene>
<dbReference type="PANTHER" id="PTHR43639">
    <property type="entry name" value="OXIDOREDUCTASE, SHORT-CHAIN DEHYDROGENASE/REDUCTASE FAMILY (AFU_ORTHOLOGUE AFUA_5G02870)"/>
    <property type="match status" value="1"/>
</dbReference>
<dbReference type="InterPro" id="IPR020904">
    <property type="entry name" value="Sc_DH/Rdtase_CS"/>
</dbReference>
<dbReference type="PRINTS" id="PR00080">
    <property type="entry name" value="SDRFAMILY"/>
</dbReference>
<dbReference type="InterPro" id="IPR036291">
    <property type="entry name" value="NAD(P)-bd_dom_sf"/>
</dbReference>
<dbReference type="PROSITE" id="PS00061">
    <property type="entry name" value="ADH_SHORT"/>
    <property type="match status" value="1"/>
</dbReference>
<protein>
    <submittedName>
        <fullName evidence="3">SDR family NAD(P)-dependent oxidoreductase</fullName>
        <ecNumber evidence="3">1.1.1.-</ecNumber>
    </submittedName>
</protein>
<dbReference type="EMBL" id="JBHLVF010000041">
    <property type="protein sequence ID" value="MFC0394555.1"/>
    <property type="molecule type" value="Genomic_DNA"/>
</dbReference>
<evidence type="ECO:0000313" key="4">
    <source>
        <dbReference type="Proteomes" id="UP001589818"/>
    </source>
</evidence>
<evidence type="ECO:0000256" key="1">
    <source>
        <dbReference type="ARBA" id="ARBA00006484"/>
    </source>
</evidence>
<dbReference type="SUPFAM" id="SSF51735">
    <property type="entry name" value="NAD(P)-binding Rossmann-fold domains"/>
    <property type="match status" value="1"/>
</dbReference>
<comment type="similarity">
    <text evidence="1">Belongs to the short-chain dehydrogenases/reductases (SDR) family.</text>
</comment>
<dbReference type="PANTHER" id="PTHR43639:SF1">
    <property type="entry name" value="SHORT-CHAIN DEHYDROGENASE_REDUCTASE FAMILY PROTEIN"/>
    <property type="match status" value="1"/>
</dbReference>
<evidence type="ECO:0000256" key="2">
    <source>
        <dbReference type="ARBA" id="ARBA00023002"/>
    </source>
</evidence>
<comment type="caution">
    <text evidence="3">The sequence shown here is derived from an EMBL/GenBank/DDBJ whole genome shotgun (WGS) entry which is preliminary data.</text>
</comment>
<dbReference type="EC" id="1.1.1.-" evidence="3"/>
<dbReference type="Gene3D" id="3.40.50.720">
    <property type="entry name" value="NAD(P)-binding Rossmann-like Domain"/>
    <property type="match status" value="1"/>
</dbReference>
<keyword evidence="4" id="KW-1185">Reference proteome</keyword>
<keyword evidence="2 3" id="KW-0560">Oxidoreductase</keyword>
<reference evidence="3 4" key="1">
    <citation type="submission" date="2024-09" db="EMBL/GenBank/DDBJ databases">
        <authorList>
            <person name="Sun Q."/>
            <person name="Mori K."/>
        </authorList>
    </citation>
    <scope>NUCLEOTIDE SEQUENCE [LARGE SCALE GENOMIC DNA]</scope>
    <source>
        <strain evidence="3 4">CCM 4839</strain>
    </source>
</reference>
<dbReference type="Pfam" id="PF13561">
    <property type="entry name" value="adh_short_C2"/>
    <property type="match status" value="1"/>
</dbReference>
<dbReference type="GO" id="GO:0016491">
    <property type="term" value="F:oxidoreductase activity"/>
    <property type="evidence" value="ECO:0007669"/>
    <property type="project" value="UniProtKB-KW"/>
</dbReference>
<sequence length="255" mass="27108">MPAVLNGKVAIVTGAGRGIGKQIALHLAQSGAHVIVNYANSKQGAQEIVEQIKQAGGQAEAIQADVSKVEAITDMIRQTVELYGRIDILVNNAAIDPMNDFFDVTEAIWDSILDTNLKGTFFCSQACAKEMVKVGGGKIINISSVHGSLTMPRYAAYASTKGGINALTRQLALDLSQYNINVNAVAPGATEVEKFSLTDPTHDKDRIGKQIPLGRIGYPQDVAPIVAFLASEESAFITGQVITVDGGSSTRFFLQ</sequence>
<dbReference type="NCBIfam" id="NF005559">
    <property type="entry name" value="PRK07231.1"/>
    <property type="match status" value="1"/>
</dbReference>
<proteinExistence type="inferred from homology"/>
<dbReference type="InterPro" id="IPR002347">
    <property type="entry name" value="SDR_fam"/>
</dbReference>
<dbReference type="NCBIfam" id="NF009466">
    <property type="entry name" value="PRK12826.1-2"/>
    <property type="match status" value="1"/>
</dbReference>
<evidence type="ECO:0000313" key="3">
    <source>
        <dbReference type="EMBL" id="MFC0394555.1"/>
    </source>
</evidence>
<dbReference type="Proteomes" id="UP001589818">
    <property type="component" value="Unassembled WGS sequence"/>
</dbReference>
<accession>A0ABV6JI90</accession>
<name>A0ABV6JI90_9BACL</name>